<name>A0ABR8J8Y9_9NOST</name>
<comment type="caution">
    <text evidence="1">The sequence shown here is derived from an EMBL/GenBank/DDBJ whole genome shotgun (WGS) entry which is preliminary data.</text>
</comment>
<dbReference type="Proteomes" id="UP000660381">
    <property type="component" value="Unassembled WGS sequence"/>
</dbReference>
<reference evidence="1 2" key="1">
    <citation type="journal article" date="2020" name="ISME J.">
        <title>Comparative genomics reveals insights into cyanobacterial evolution and habitat adaptation.</title>
        <authorList>
            <person name="Chen M.Y."/>
            <person name="Teng W.K."/>
            <person name="Zhao L."/>
            <person name="Hu C.X."/>
            <person name="Zhou Y.K."/>
            <person name="Han B.P."/>
            <person name="Song L.R."/>
            <person name="Shu W.S."/>
        </authorList>
    </citation>
    <scope>NUCLEOTIDE SEQUENCE [LARGE SCALE GENOMIC DNA]</scope>
    <source>
        <strain evidence="1 2">FACHB-362</strain>
    </source>
</reference>
<evidence type="ECO:0000313" key="1">
    <source>
        <dbReference type="EMBL" id="MBD2693476.1"/>
    </source>
</evidence>
<organism evidence="1 2">
    <name type="scientific">Anabaena catenula FACHB-362</name>
    <dbReference type="NCBI Taxonomy" id="2692877"/>
    <lineage>
        <taxon>Bacteria</taxon>
        <taxon>Bacillati</taxon>
        <taxon>Cyanobacteriota</taxon>
        <taxon>Cyanophyceae</taxon>
        <taxon>Nostocales</taxon>
        <taxon>Nostocaceae</taxon>
        <taxon>Anabaena</taxon>
    </lineage>
</organism>
<gene>
    <name evidence="1" type="ORF">H6G68_17225</name>
</gene>
<keyword evidence="2" id="KW-1185">Reference proteome</keyword>
<dbReference type="RefSeq" id="WP_190907742.1">
    <property type="nucleotide sequence ID" value="NZ_JACJTQ010000027.1"/>
</dbReference>
<evidence type="ECO:0000313" key="2">
    <source>
        <dbReference type="Proteomes" id="UP000660381"/>
    </source>
</evidence>
<protein>
    <recommendedName>
        <fullName evidence="3">Transposase</fullName>
    </recommendedName>
</protein>
<dbReference type="EMBL" id="JACJTQ010000027">
    <property type="protein sequence ID" value="MBD2693476.1"/>
    <property type="molecule type" value="Genomic_DNA"/>
</dbReference>
<evidence type="ECO:0008006" key="3">
    <source>
        <dbReference type="Google" id="ProtNLM"/>
    </source>
</evidence>
<accession>A0ABR8J8Y9</accession>
<sequence>MKKIIRSNAVETSSQRGNLGKKYYDLHPRQVAIYESSILSQRVTLSAIRKSSDIAINKTGNRSTSFQTKALSALLNLVWRRSLNFWLTAVVWVCTGEIAQVSHTQGKQITALTAQTFGVMIARVEQATQRALALKVSILKLLPNIQKTTQIAAKIAKTKTQFHSIQMQRKQHRSFRYSADNWKLRELLRTGKLSGCAC</sequence>
<proteinExistence type="predicted"/>